<organism evidence="1">
    <name type="scientific">Triticum urartu</name>
    <name type="common">Red wild einkorn</name>
    <name type="synonym">Crithodium urartu</name>
    <dbReference type="NCBI Taxonomy" id="4572"/>
    <lineage>
        <taxon>Eukaryota</taxon>
        <taxon>Viridiplantae</taxon>
        <taxon>Streptophyta</taxon>
        <taxon>Embryophyta</taxon>
        <taxon>Tracheophyta</taxon>
        <taxon>Spermatophyta</taxon>
        <taxon>Magnoliopsida</taxon>
        <taxon>Liliopsida</taxon>
        <taxon>Poales</taxon>
        <taxon>Poaceae</taxon>
        <taxon>BOP clade</taxon>
        <taxon>Pooideae</taxon>
        <taxon>Triticodae</taxon>
        <taxon>Triticeae</taxon>
        <taxon>Triticinae</taxon>
        <taxon>Triticum</taxon>
    </lineage>
</organism>
<name>M7Z4X6_TRIUA</name>
<sequence>MAGRWRCARVPHASSAAPYFFLPNSFSLARRRPTSHVAKRLRKRRESEKCISKIHSFEPKETHLDNGCMSGSSVIYANMNSLRGWRFGIGCCAKNEGQGAELSRGRMILQRDFLPKILTLSSSGQGTVKVILDYLGTISSVSCILQCKFKYDFCYGSFQNCLALETLPLFTLTFTARDESETEEDDPLDTEDASSVLIAALQSFGQALVNDNEEKDIVKEEIGRGFVSSQGLLSCRAYSASLGPRLSWRRGPGSRTARCSGPTPLTMLATQLGPVQALSYVWSVITIDRISVENYP</sequence>
<evidence type="ECO:0000313" key="1">
    <source>
        <dbReference type="EMBL" id="EMS54566.1"/>
    </source>
</evidence>
<protein>
    <submittedName>
        <fullName evidence="1">Uncharacterized protein</fullName>
    </submittedName>
</protein>
<proteinExistence type="predicted"/>
<dbReference type="EMBL" id="KD180801">
    <property type="protein sequence ID" value="EMS54566.1"/>
    <property type="molecule type" value="Genomic_DNA"/>
</dbReference>
<reference evidence="1" key="1">
    <citation type="journal article" date="2013" name="Nature">
        <title>Draft genome of the wheat A-genome progenitor Triticum urartu.</title>
        <authorList>
            <person name="Ling H.Q."/>
            <person name="Zhao S."/>
            <person name="Liu D."/>
            <person name="Wang J."/>
            <person name="Sun H."/>
            <person name="Zhang C."/>
            <person name="Fan H."/>
            <person name="Li D."/>
            <person name="Dong L."/>
            <person name="Tao Y."/>
            <person name="Gao C."/>
            <person name="Wu H."/>
            <person name="Li Y."/>
            <person name="Cui Y."/>
            <person name="Guo X."/>
            <person name="Zheng S."/>
            <person name="Wang B."/>
            <person name="Yu K."/>
            <person name="Liang Q."/>
            <person name="Yang W."/>
            <person name="Lou X."/>
            <person name="Chen J."/>
            <person name="Feng M."/>
            <person name="Jian J."/>
            <person name="Zhang X."/>
            <person name="Luo G."/>
            <person name="Jiang Y."/>
            <person name="Liu J."/>
            <person name="Wang Z."/>
            <person name="Sha Y."/>
            <person name="Zhang B."/>
            <person name="Wu H."/>
            <person name="Tang D."/>
            <person name="Shen Q."/>
            <person name="Xue P."/>
            <person name="Zou S."/>
            <person name="Wang X."/>
            <person name="Liu X."/>
            <person name="Wang F."/>
            <person name="Yang Y."/>
            <person name="An X."/>
            <person name="Dong Z."/>
            <person name="Zhang K."/>
            <person name="Zhang X."/>
            <person name="Luo M.C."/>
            <person name="Dvorak J."/>
            <person name="Tong Y."/>
            <person name="Wang J."/>
            <person name="Yang H."/>
            <person name="Li Z."/>
            <person name="Wang D."/>
            <person name="Zhang A."/>
            <person name="Wang J."/>
        </authorList>
    </citation>
    <scope>NUCLEOTIDE SEQUENCE</scope>
</reference>
<accession>M7Z4X6</accession>
<gene>
    <name evidence="1" type="ORF">TRIUR3_28786</name>
</gene>
<dbReference type="AlphaFoldDB" id="M7Z4X6"/>